<protein>
    <submittedName>
        <fullName evidence="1">Uncharacterized protein</fullName>
    </submittedName>
</protein>
<organism evidence="1 2">
    <name type="scientific">Intrasporangium chromatireducens Q5-1</name>
    <dbReference type="NCBI Taxonomy" id="584657"/>
    <lineage>
        <taxon>Bacteria</taxon>
        <taxon>Bacillati</taxon>
        <taxon>Actinomycetota</taxon>
        <taxon>Actinomycetes</taxon>
        <taxon>Micrococcales</taxon>
        <taxon>Intrasporangiaceae</taxon>
        <taxon>Intrasporangium</taxon>
    </lineage>
</organism>
<dbReference type="RefSeq" id="WP_034715566.1">
    <property type="nucleotide sequence ID" value="NZ_AWQS01000049.1"/>
</dbReference>
<dbReference type="Proteomes" id="UP000019494">
    <property type="component" value="Unassembled WGS sequence"/>
</dbReference>
<dbReference type="AlphaFoldDB" id="W9GNL2"/>
<comment type="caution">
    <text evidence="1">The sequence shown here is derived from an EMBL/GenBank/DDBJ whole genome shotgun (WGS) entry which is preliminary data.</text>
</comment>
<sequence>MTTLTHPSVQFPGPPTVSLDVPDGWVPVHRPGLLLAAKLPREQAFAPNVVVNVEAYAPGLGVDAPMARMREMARSRSGHASEPYAAQLGDREFVGLDSSWPDDEVETILQANLFHVVEPEGGTGPRWLVQLTGAVGGPTAEQDYDLVRKVLLTTTVSPWQPEGDERP</sequence>
<reference evidence="2" key="1">
    <citation type="submission" date="2013-08" db="EMBL/GenBank/DDBJ databases">
        <title>Intrasporangium oryzae NRRL B-24470.</title>
        <authorList>
            <person name="Liu H."/>
            <person name="Wang G."/>
        </authorList>
    </citation>
    <scope>NUCLEOTIDE SEQUENCE [LARGE SCALE GENOMIC DNA]</scope>
    <source>
        <strain evidence="2">Q5-1</strain>
    </source>
</reference>
<accession>W9GNL2</accession>
<keyword evidence="2" id="KW-1185">Reference proteome</keyword>
<proteinExistence type="predicted"/>
<dbReference type="EMBL" id="AWQS01000049">
    <property type="protein sequence ID" value="EWT06413.1"/>
    <property type="molecule type" value="Genomic_DNA"/>
</dbReference>
<evidence type="ECO:0000313" key="1">
    <source>
        <dbReference type="EMBL" id="EWT06413.1"/>
    </source>
</evidence>
<evidence type="ECO:0000313" key="2">
    <source>
        <dbReference type="Proteomes" id="UP000019494"/>
    </source>
</evidence>
<dbReference type="Gene3D" id="3.40.1000.10">
    <property type="entry name" value="Mog1/PsbP, alpha/beta/alpha sandwich"/>
    <property type="match status" value="1"/>
</dbReference>
<dbReference type="OrthoDB" id="5146554at2"/>
<gene>
    <name evidence="1" type="ORF">N864_21630</name>
</gene>
<name>W9GNL2_9MICO</name>